<accession>A0ACB8Y8X2</accession>
<evidence type="ECO:0000313" key="1">
    <source>
        <dbReference type="EMBL" id="KAI3681118.1"/>
    </source>
</evidence>
<protein>
    <submittedName>
        <fullName evidence="1">Uncharacterized protein</fullName>
    </submittedName>
</protein>
<proteinExistence type="predicted"/>
<dbReference type="Proteomes" id="UP001055879">
    <property type="component" value="Linkage Group LG13"/>
</dbReference>
<dbReference type="EMBL" id="CM042059">
    <property type="protein sequence ID" value="KAI3681118.1"/>
    <property type="molecule type" value="Genomic_DNA"/>
</dbReference>
<keyword evidence="2" id="KW-1185">Reference proteome</keyword>
<name>A0ACB8Y8X2_ARCLA</name>
<reference evidence="1 2" key="2">
    <citation type="journal article" date="2022" name="Mol. Ecol. Resour.">
        <title>The genomes of chicory, endive, great burdock and yacon provide insights into Asteraceae paleo-polyploidization history and plant inulin production.</title>
        <authorList>
            <person name="Fan W."/>
            <person name="Wang S."/>
            <person name="Wang H."/>
            <person name="Wang A."/>
            <person name="Jiang F."/>
            <person name="Liu H."/>
            <person name="Zhao H."/>
            <person name="Xu D."/>
            <person name="Zhang Y."/>
        </authorList>
    </citation>
    <scope>NUCLEOTIDE SEQUENCE [LARGE SCALE GENOMIC DNA]</scope>
    <source>
        <strain evidence="2">cv. Niubang</strain>
    </source>
</reference>
<reference evidence="2" key="1">
    <citation type="journal article" date="2022" name="Mol. Ecol. Resour.">
        <title>The genomes of chicory, endive, great burdock and yacon provide insights into Asteraceae palaeo-polyploidization history and plant inulin production.</title>
        <authorList>
            <person name="Fan W."/>
            <person name="Wang S."/>
            <person name="Wang H."/>
            <person name="Wang A."/>
            <person name="Jiang F."/>
            <person name="Liu H."/>
            <person name="Zhao H."/>
            <person name="Xu D."/>
            <person name="Zhang Y."/>
        </authorList>
    </citation>
    <scope>NUCLEOTIDE SEQUENCE [LARGE SCALE GENOMIC DNA]</scope>
    <source>
        <strain evidence="2">cv. Niubang</strain>
    </source>
</reference>
<organism evidence="1 2">
    <name type="scientific">Arctium lappa</name>
    <name type="common">Greater burdock</name>
    <name type="synonym">Lappa major</name>
    <dbReference type="NCBI Taxonomy" id="4217"/>
    <lineage>
        <taxon>Eukaryota</taxon>
        <taxon>Viridiplantae</taxon>
        <taxon>Streptophyta</taxon>
        <taxon>Embryophyta</taxon>
        <taxon>Tracheophyta</taxon>
        <taxon>Spermatophyta</taxon>
        <taxon>Magnoliopsida</taxon>
        <taxon>eudicotyledons</taxon>
        <taxon>Gunneridae</taxon>
        <taxon>Pentapetalae</taxon>
        <taxon>asterids</taxon>
        <taxon>campanulids</taxon>
        <taxon>Asterales</taxon>
        <taxon>Asteraceae</taxon>
        <taxon>Carduoideae</taxon>
        <taxon>Cardueae</taxon>
        <taxon>Arctiinae</taxon>
        <taxon>Arctium</taxon>
    </lineage>
</organism>
<evidence type="ECO:0000313" key="2">
    <source>
        <dbReference type="Proteomes" id="UP001055879"/>
    </source>
</evidence>
<gene>
    <name evidence="1" type="ORF">L6452_35901</name>
</gene>
<sequence>MGKKGGEHTGNRRPTYGEGRSEKAWLKNENQGWGKREEERRAYWITGEEERFFRIDYSEYAETASNEFLTASPPGII</sequence>
<comment type="caution">
    <text evidence="1">The sequence shown here is derived from an EMBL/GenBank/DDBJ whole genome shotgun (WGS) entry which is preliminary data.</text>
</comment>